<dbReference type="RefSeq" id="WP_066510380.1">
    <property type="nucleotide sequence ID" value="NZ_JADPQA010000008.1"/>
</dbReference>
<feature type="transmembrane region" description="Helical" evidence="5">
    <location>
        <begin position="104"/>
        <end position="127"/>
    </location>
</feature>
<dbReference type="InterPro" id="IPR052902">
    <property type="entry name" value="ABC-2_transporter"/>
</dbReference>
<evidence type="ECO:0000313" key="8">
    <source>
        <dbReference type="Proteomes" id="UP000318080"/>
    </source>
</evidence>
<dbReference type="Proteomes" id="UP000318080">
    <property type="component" value="Unassembled WGS sequence"/>
</dbReference>
<reference evidence="7 8" key="1">
    <citation type="submission" date="2019-06" db="EMBL/GenBank/DDBJ databases">
        <title>Draft genome of C. phoceense Strain 272.</title>
        <authorList>
            <person name="Pacheco L.G.C."/>
            <person name="Barberis C.M."/>
            <person name="Almuzara M.N."/>
            <person name="Traglia G.M."/>
            <person name="Santos C.S."/>
            <person name="Rocha D.J.P.G."/>
            <person name="Aguiar E.R.G.R."/>
            <person name="Vay C.A."/>
        </authorList>
    </citation>
    <scope>NUCLEOTIDE SEQUENCE [LARGE SCALE GENOMIC DNA]</scope>
    <source>
        <strain evidence="7 8">272</strain>
    </source>
</reference>
<comment type="caution">
    <text evidence="7">The sequence shown here is derived from an EMBL/GenBank/DDBJ whole genome shotgun (WGS) entry which is preliminary data.</text>
</comment>
<dbReference type="Pfam" id="PF01061">
    <property type="entry name" value="ABC2_membrane"/>
    <property type="match status" value="1"/>
</dbReference>
<dbReference type="GeneID" id="79852867"/>
<evidence type="ECO:0000259" key="6">
    <source>
        <dbReference type="Pfam" id="PF01061"/>
    </source>
</evidence>
<dbReference type="GO" id="GO:0140359">
    <property type="term" value="F:ABC-type transporter activity"/>
    <property type="evidence" value="ECO:0007669"/>
    <property type="project" value="InterPro"/>
</dbReference>
<feature type="domain" description="ABC-2 type transporter transmembrane" evidence="6">
    <location>
        <begin position="12"/>
        <end position="186"/>
    </location>
</feature>
<dbReference type="PANTHER" id="PTHR43027">
    <property type="entry name" value="DOXORUBICIN RESISTANCE ABC TRANSPORTER PERMEASE PROTEIN DRRC-RELATED"/>
    <property type="match status" value="1"/>
</dbReference>
<evidence type="ECO:0000313" key="7">
    <source>
        <dbReference type="EMBL" id="TQE43185.1"/>
    </source>
</evidence>
<keyword evidence="4 5" id="KW-0472">Membrane</keyword>
<evidence type="ECO:0000256" key="5">
    <source>
        <dbReference type="SAM" id="Phobius"/>
    </source>
</evidence>
<evidence type="ECO:0000256" key="4">
    <source>
        <dbReference type="ARBA" id="ARBA00023136"/>
    </source>
</evidence>
<comment type="subcellular location">
    <subcellularLocation>
        <location evidence="1">Membrane</location>
        <topology evidence="1">Multi-pass membrane protein</topology>
    </subcellularLocation>
</comment>
<dbReference type="STRING" id="1686286.GCA_900092335_01659"/>
<feature type="transmembrane region" description="Helical" evidence="5">
    <location>
        <begin position="223"/>
        <end position="243"/>
    </location>
</feature>
<dbReference type="GO" id="GO:0016020">
    <property type="term" value="C:membrane"/>
    <property type="evidence" value="ECO:0007669"/>
    <property type="project" value="UniProtKB-SubCell"/>
</dbReference>
<protein>
    <submittedName>
        <fullName evidence="7">ABC transporter permease</fullName>
    </submittedName>
</protein>
<keyword evidence="2 5" id="KW-0812">Transmembrane</keyword>
<organism evidence="7 8">
    <name type="scientific">Corynebacterium phoceense</name>
    <dbReference type="NCBI Taxonomy" id="1686286"/>
    <lineage>
        <taxon>Bacteria</taxon>
        <taxon>Bacillati</taxon>
        <taxon>Actinomycetota</taxon>
        <taxon>Actinomycetes</taxon>
        <taxon>Mycobacteriales</taxon>
        <taxon>Corynebacteriaceae</taxon>
        <taxon>Corynebacterium</taxon>
    </lineage>
</organism>
<dbReference type="AlphaFoldDB" id="A0A540R619"/>
<sequence>MTTLISPRRAVALSRAESTLFLRNPTLMVMALFMPPSMALIMYGIYDSQTGIEPRLAAGFASEIFVLAALMFVQFYSVLSAITARRDEGVLKRLRTGEATDAEILSAVAVPGALITIVSTLVVSVVLSGLAGGTPTDVLRLVLAVGFGLALSTAFAFVTSIYTRSVESAQVTSLPVMAMAMLSQSGIREMMPERLRELVDYTPFAVISDFSLSSWTTEPVGMGVVQGVLILLVWTLALGYWAYSCMRWDSHR</sequence>
<keyword evidence="3 5" id="KW-1133">Transmembrane helix</keyword>
<dbReference type="InterPro" id="IPR013525">
    <property type="entry name" value="ABC2_TM"/>
</dbReference>
<feature type="transmembrane region" description="Helical" evidence="5">
    <location>
        <begin position="139"/>
        <end position="162"/>
    </location>
</feature>
<dbReference type="PANTHER" id="PTHR43027:SF2">
    <property type="entry name" value="TRANSPORT PERMEASE PROTEIN"/>
    <property type="match status" value="1"/>
</dbReference>
<evidence type="ECO:0000256" key="3">
    <source>
        <dbReference type="ARBA" id="ARBA00022989"/>
    </source>
</evidence>
<feature type="transmembrane region" description="Helical" evidence="5">
    <location>
        <begin position="58"/>
        <end position="84"/>
    </location>
</feature>
<gene>
    <name evidence="7" type="ORF">EJK80_08400</name>
</gene>
<evidence type="ECO:0000256" key="2">
    <source>
        <dbReference type="ARBA" id="ARBA00022692"/>
    </source>
</evidence>
<proteinExistence type="predicted"/>
<dbReference type="EMBL" id="VHIR01000011">
    <property type="protein sequence ID" value="TQE43185.1"/>
    <property type="molecule type" value="Genomic_DNA"/>
</dbReference>
<evidence type="ECO:0000256" key="1">
    <source>
        <dbReference type="ARBA" id="ARBA00004141"/>
    </source>
</evidence>
<accession>A0A540R619</accession>
<name>A0A540R619_9CORY</name>
<feature type="transmembrane region" description="Helical" evidence="5">
    <location>
        <begin position="27"/>
        <end position="46"/>
    </location>
</feature>
<keyword evidence="8" id="KW-1185">Reference proteome</keyword>